<dbReference type="Gene3D" id="1.10.10.1100">
    <property type="entry name" value="BFD-like [2Fe-2S]-binding domain"/>
    <property type="match status" value="1"/>
</dbReference>
<name>A0A4P8IM16_9BURK</name>
<evidence type="ECO:0000313" key="5">
    <source>
        <dbReference type="Proteomes" id="UP000298656"/>
    </source>
</evidence>
<dbReference type="EMBL" id="CP040077">
    <property type="protein sequence ID" value="QCP48961.1"/>
    <property type="molecule type" value="Genomic_DNA"/>
</dbReference>
<dbReference type="Pfam" id="PF04324">
    <property type="entry name" value="Fer2_BFD"/>
    <property type="match status" value="1"/>
</dbReference>
<keyword evidence="1" id="KW-0560">Oxidoreductase</keyword>
<evidence type="ECO:0000313" key="4">
    <source>
        <dbReference type="EMBL" id="QCP48961.1"/>
    </source>
</evidence>
<dbReference type="InterPro" id="IPR036188">
    <property type="entry name" value="FAD/NAD-bd_sf"/>
</dbReference>
<evidence type="ECO:0000259" key="2">
    <source>
        <dbReference type="Pfam" id="PF04324"/>
    </source>
</evidence>
<sequence>MSTTSNDTPRIVIVGAGPAGVRAAETLVAAGLAPIVLDENARWGGQIYRQPPATGDFKRSKRTLYGFEANKAEGVHAAMAALLPHIDYRPDTLAWSIGAQRVDTLHAGRAQSVPFSHLIIAGGATDRVLPLPGWTLPGVYTLGGAQIALKAQGCAIGTRVVFAGTGPLLYLVAYQYAKAGAQVAAVIDTSSLAQQAAALPRLARDPSTLAKGLYYAGWLRAQGIRVVRGATLVRIRGERCVTGIEWRAEGRVEGRAPLAIDCDAVGLGFGLRPETQLADLAGCAFRFDSSSRTWLPSLDEAGRSSVAGIYLAGDGAGIAGADAAELAGRRAALALIDDLGVARPRMPGRESDAAIAHRMQRIAAFRAGLDAAFTPREPCASPWPDETIVCRCEEIDAGALRACIRNDGVTEINRLKALTRAGMGRCQGRMCGEAAALLLAEETGRPLEAVGRLRAQAPIKPVPISLALHSGAVPEIAEEARDE</sequence>
<dbReference type="GO" id="GO:0016491">
    <property type="term" value="F:oxidoreductase activity"/>
    <property type="evidence" value="ECO:0007669"/>
    <property type="project" value="UniProtKB-KW"/>
</dbReference>
<proteinExistence type="predicted"/>
<evidence type="ECO:0000259" key="3">
    <source>
        <dbReference type="Pfam" id="PF07992"/>
    </source>
</evidence>
<dbReference type="PRINTS" id="PR00411">
    <property type="entry name" value="PNDRDTASEI"/>
</dbReference>
<organism evidence="4 5">
    <name type="scientific">Trinickia violacea</name>
    <dbReference type="NCBI Taxonomy" id="2571746"/>
    <lineage>
        <taxon>Bacteria</taxon>
        <taxon>Pseudomonadati</taxon>
        <taxon>Pseudomonadota</taxon>
        <taxon>Betaproteobacteria</taxon>
        <taxon>Burkholderiales</taxon>
        <taxon>Burkholderiaceae</taxon>
        <taxon>Trinickia</taxon>
    </lineage>
</organism>
<dbReference type="SUPFAM" id="SSF51905">
    <property type="entry name" value="FAD/NAD(P)-binding domain"/>
    <property type="match status" value="1"/>
</dbReference>
<feature type="domain" description="BFD-like [2Fe-2S]-binding" evidence="2">
    <location>
        <begin position="388"/>
        <end position="441"/>
    </location>
</feature>
<gene>
    <name evidence="4" type="ORF">FAZ95_07050</name>
</gene>
<feature type="domain" description="FAD/NAD(P)-binding" evidence="3">
    <location>
        <begin position="10"/>
        <end position="324"/>
    </location>
</feature>
<dbReference type="AlphaFoldDB" id="A0A4P8IM16"/>
<dbReference type="InterPro" id="IPR041854">
    <property type="entry name" value="BFD-like_2Fe2S-bd_dom_sf"/>
</dbReference>
<dbReference type="OrthoDB" id="9801699at2"/>
<dbReference type="PIRSF" id="PIRSF037495">
    <property type="entry name" value="Opine_OX_OoxA/HcnB"/>
    <property type="match status" value="1"/>
</dbReference>
<dbReference type="InterPro" id="IPR017224">
    <property type="entry name" value="Opine_Oxase_asu/HCN_bsu"/>
</dbReference>
<accession>A0A4P8IM16</accession>
<dbReference type="Proteomes" id="UP000298656">
    <property type="component" value="Chromosome 1"/>
</dbReference>
<dbReference type="PRINTS" id="PR00368">
    <property type="entry name" value="FADPNR"/>
</dbReference>
<dbReference type="InterPro" id="IPR007419">
    <property type="entry name" value="BFD-like_2Fe2S-bd_dom"/>
</dbReference>
<dbReference type="InterPro" id="IPR051691">
    <property type="entry name" value="Metab_Enz_Cyan_OpOx_G3PDH"/>
</dbReference>
<dbReference type="KEGG" id="tvl:FAZ95_07050"/>
<dbReference type="Pfam" id="PF07992">
    <property type="entry name" value="Pyr_redox_2"/>
    <property type="match status" value="1"/>
</dbReference>
<dbReference type="PANTHER" id="PTHR42949:SF3">
    <property type="entry name" value="ANAEROBIC GLYCEROL-3-PHOSPHATE DEHYDROGENASE SUBUNIT B"/>
    <property type="match status" value="1"/>
</dbReference>
<dbReference type="Gene3D" id="3.50.50.60">
    <property type="entry name" value="FAD/NAD(P)-binding domain"/>
    <property type="match status" value="3"/>
</dbReference>
<protein>
    <submittedName>
        <fullName evidence="4">NAD(P)/FAD-dependent oxidoreductase</fullName>
    </submittedName>
</protein>
<keyword evidence="5" id="KW-1185">Reference proteome</keyword>
<evidence type="ECO:0000256" key="1">
    <source>
        <dbReference type="ARBA" id="ARBA00023002"/>
    </source>
</evidence>
<dbReference type="PANTHER" id="PTHR42949">
    <property type="entry name" value="ANAEROBIC GLYCEROL-3-PHOSPHATE DEHYDROGENASE SUBUNIT B"/>
    <property type="match status" value="1"/>
</dbReference>
<reference evidence="4 5" key="1">
    <citation type="submission" date="2019-05" db="EMBL/GenBank/DDBJ databases">
        <title>Burkholderia sp. DHOD12, isolated from subtropical forest soil.</title>
        <authorList>
            <person name="Gao Z.-H."/>
            <person name="Qiu L.-H."/>
        </authorList>
    </citation>
    <scope>NUCLEOTIDE SEQUENCE [LARGE SCALE GENOMIC DNA]</scope>
    <source>
        <strain evidence="4 5">DHOD12</strain>
    </source>
</reference>
<dbReference type="CDD" id="cd19946">
    <property type="entry name" value="GlpA-like_Fer2_BFD-like"/>
    <property type="match status" value="1"/>
</dbReference>
<dbReference type="InterPro" id="IPR023753">
    <property type="entry name" value="FAD/NAD-binding_dom"/>
</dbReference>
<dbReference type="RefSeq" id="WP_137331792.1">
    <property type="nucleotide sequence ID" value="NZ_CP040077.1"/>
</dbReference>